<evidence type="ECO:0000313" key="2">
    <source>
        <dbReference type="EMBL" id="MFD1929232.1"/>
    </source>
</evidence>
<dbReference type="CDD" id="cd02199">
    <property type="entry name" value="YjgF_YER057c_UK114_like_1"/>
    <property type="match status" value="1"/>
</dbReference>
<dbReference type="InterPro" id="IPR013813">
    <property type="entry name" value="Endoribo_LPSP/chorism_mut-like"/>
</dbReference>
<dbReference type="InterPro" id="IPR035959">
    <property type="entry name" value="RutC-like_sf"/>
</dbReference>
<dbReference type="SUPFAM" id="SSF55298">
    <property type="entry name" value="YjgF-like"/>
    <property type="match status" value="1"/>
</dbReference>
<comment type="caution">
    <text evidence="2">The sequence shown here is derived from an EMBL/GenBank/DDBJ whole genome shotgun (WGS) entry which is preliminary data.</text>
</comment>
<dbReference type="RefSeq" id="WP_381539207.1">
    <property type="nucleotide sequence ID" value="NZ_JBHUGI010000034.1"/>
</dbReference>
<sequence>MSIEKRIKELNIKLEEVKSTNIPFIPVNQGGNLLFTSGQVCIKEGKLISTGKLGGLVSIEEGQKSAEQCVVNCLSVLKSHLGDLDKIKKVVKVLAFVQSTEDFKNQPVVVNAASELILSIFGEKGKHARSAVGVNGLPSNASVEIEMIVEI</sequence>
<keyword evidence="3" id="KW-1185">Reference proteome</keyword>
<gene>
    <name evidence="2" type="ORF">ACFSFY_14410</name>
</gene>
<dbReference type="Gene3D" id="3.30.1330.40">
    <property type="entry name" value="RutC-like"/>
    <property type="match status" value="1"/>
</dbReference>
<proteinExistence type="predicted"/>
<accession>A0ABW4SL53</accession>
<feature type="domain" description="Endoribonuclease L-PSP/chorismate mutase-like" evidence="1">
    <location>
        <begin position="6"/>
        <end position="143"/>
    </location>
</feature>
<reference evidence="3" key="1">
    <citation type="journal article" date="2019" name="Int. J. Syst. Evol. Microbiol.">
        <title>The Global Catalogue of Microorganisms (GCM) 10K type strain sequencing project: providing services to taxonomists for standard genome sequencing and annotation.</title>
        <authorList>
            <consortium name="The Broad Institute Genomics Platform"/>
            <consortium name="The Broad Institute Genome Sequencing Center for Infectious Disease"/>
            <person name="Wu L."/>
            <person name="Ma J."/>
        </authorList>
    </citation>
    <scope>NUCLEOTIDE SEQUENCE [LARGE SCALE GENOMIC DNA]</scope>
    <source>
        <strain evidence="3">CGMCC 4.7177</strain>
    </source>
</reference>
<dbReference type="Proteomes" id="UP001597218">
    <property type="component" value="Unassembled WGS sequence"/>
</dbReference>
<dbReference type="Pfam" id="PF14588">
    <property type="entry name" value="YjgF_endoribonc"/>
    <property type="match status" value="1"/>
</dbReference>
<protein>
    <submittedName>
        <fullName evidence="2">RidA family protein</fullName>
    </submittedName>
</protein>
<dbReference type="PANTHER" id="PTHR43760">
    <property type="entry name" value="ENDORIBONUCLEASE-RELATED"/>
    <property type="match status" value="1"/>
</dbReference>
<evidence type="ECO:0000259" key="1">
    <source>
        <dbReference type="Pfam" id="PF14588"/>
    </source>
</evidence>
<dbReference type="PANTHER" id="PTHR43760:SF1">
    <property type="entry name" value="ENDORIBONUCLEASE L-PSP_CHORISMATE MUTASE-LIKE DOMAIN-CONTAINING PROTEIN"/>
    <property type="match status" value="1"/>
</dbReference>
<evidence type="ECO:0000313" key="3">
    <source>
        <dbReference type="Proteomes" id="UP001597218"/>
    </source>
</evidence>
<organism evidence="2 3">
    <name type="scientific">Sporosarcina siberiensis</name>
    <dbReference type="NCBI Taxonomy" id="1365606"/>
    <lineage>
        <taxon>Bacteria</taxon>
        <taxon>Bacillati</taxon>
        <taxon>Bacillota</taxon>
        <taxon>Bacilli</taxon>
        <taxon>Bacillales</taxon>
        <taxon>Caryophanaceae</taxon>
        <taxon>Sporosarcina</taxon>
    </lineage>
</organism>
<name>A0ABW4SL53_9BACL</name>
<dbReference type="EMBL" id="JBHUGI010000034">
    <property type="protein sequence ID" value="MFD1929232.1"/>
    <property type="molecule type" value="Genomic_DNA"/>
</dbReference>